<dbReference type="Proteomes" id="UP000460416">
    <property type="component" value="Unassembled WGS sequence"/>
</dbReference>
<dbReference type="AlphaFoldDB" id="A0A7K1LRP5"/>
<dbReference type="EMBL" id="VJVW01000005">
    <property type="protein sequence ID" value="MUP43469.1"/>
    <property type="molecule type" value="Genomic_DNA"/>
</dbReference>
<organism evidence="2 3">
    <name type="scientific">Christiangramia aestuarii</name>
    <dbReference type="NCBI Taxonomy" id="1028746"/>
    <lineage>
        <taxon>Bacteria</taxon>
        <taxon>Pseudomonadati</taxon>
        <taxon>Bacteroidota</taxon>
        <taxon>Flavobacteriia</taxon>
        <taxon>Flavobacteriales</taxon>
        <taxon>Flavobacteriaceae</taxon>
        <taxon>Christiangramia</taxon>
    </lineage>
</organism>
<keyword evidence="1" id="KW-0472">Membrane</keyword>
<dbReference type="OrthoDB" id="102112at2"/>
<evidence type="ECO:0008006" key="4">
    <source>
        <dbReference type="Google" id="ProtNLM"/>
    </source>
</evidence>
<reference evidence="2 3" key="1">
    <citation type="submission" date="2019-07" db="EMBL/GenBank/DDBJ databases">
        <title>Gramella aestuarii sp. nov., isolated from a tidal flat, and emended description of Gramella echinicola.</title>
        <authorList>
            <person name="Liu L."/>
        </authorList>
    </citation>
    <scope>NUCLEOTIDE SEQUENCE [LARGE SCALE GENOMIC DNA]</scope>
    <source>
        <strain evidence="2 3">BS12</strain>
    </source>
</reference>
<protein>
    <recommendedName>
        <fullName evidence="4">DoxX family membrane protein</fullName>
    </recommendedName>
</protein>
<comment type="caution">
    <text evidence="2">The sequence shown here is derived from an EMBL/GenBank/DDBJ whole genome shotgun (WGS) entry which is preliminary data.</text>
</comment>
<evidence type="ECO:0000313" key="3">
    <source>
        <dbReference type="Proteomes" id="UP000460416"/>
    </source>
</evidence>
<feature type="transmembrane region" description="Helical" evidence="1">
    <location>
        <begin position="66"/>
        <end position="85"/>
    </location>
</feature>
<feature type="transmembrane region" description="Helical" evidence="1">
    <location>
        <begin position="12"/>
        <end position="35"/>
    </location>
</feature>
<feature type="transmembrane region" description="Helical" evidence="1">
    <location>
        <begin position="159"/>
        <end position="180"/>
    </location>
</feature>
<keyword evidence="1" id="KW-1133">Transmembrane helix</keyword>
<gene>
    <name evidence="2" type="ORF">FLP08_12860</name>
</gene>
<keyword evidence="1" id="KW-0812">Transmembrane</keyword>
<proteinExistence type="predicted"/>
<accession>A0A7K1LRP5</accession>
<keyword evidence="3" id="KW-1185">Reference proteome</keyword>
<evidence type="ECO:0000256" key="1">
    <source>
        <dbReference type="SAM" id="Phobius"/>
    </source>
</evidence>
<evidence type="ECO:0000313" key="2">
    <source>
        <dbReference type="EMBL" id="MUP43469.1"/>
    </source>
</evidence>
<sequence length="301" mass="34854">MKSNLIKKGLLVLKYLAVYYLSVKMICFAIPKLLFMQFRILHYESFLPLAEISKYQHMWSFFGRSYNYNIFIGLIELLIGILIVFRRTRLMALLLSLGVCLNILILNLEFEVFFAVPHIILDFLLTLLLLAEYRKDIYQFFIANGGKFSNNLQKSKNGFIRILPFLYVIILTTGYALYAYNLKATVNDNLTGSYSIENLKINGSAIELTTGKLGSEPMLFFEHNRQAVFSINDSIYFGAYTSKHENISMYFNPPLQEIKRIKGKIEKDNSIIKGIANDSISVRIEIERLSMEQDYLNNLYN</sequence>
<name>A0A7K1LRP5_9FLAO</name>
<feature type="transmembrane region" description="Helical" evidence="1">
    <location>
        <begin position="90"/>
        <end position="106"/>
    </location>
</feature>
<feature type="transmembrane region" description="Helical" evidence="1">
    <location>
        <begin position="112"/>
        <end position="131"/>
    </location>
</feature>